<keyword evidence="1" id="KW-0472">Membrane</keyword>
<dbReference type="Proteomes" id="UP000683246">
    <property type="component" value="Chromosome"/>
</dbReference>
<gene>
    <name evidence="2" type="ORF">HZI73_19500</name>
</gene>
<evidence type="ECO:0000313" key="2">
    <source>
        <dbReference type="EMBL" id="QUI24346.1"/>
    </source>
</evidence>
<keyword evidence="1" id="KW-1133">Transmembrane helix</keyword>
<dbReference type="EMBL" id="CP058649">
    <property type="protein sequence ID" value="QUI24346.1"/>
    <property type="molecule type" value="Genomic_DNA"/>
</dbReference>
<reference evidence="2" key="1">
    <citation type="submission" date="2020-07" db="EMBL/GenBank/DDBJ databases">
        <title>Vallitalea pronyensis genome.</title>
        <authorList>
            <person name="Postec A."/>
        </authorList>
    </citation>
    <scope>NUCLEOTIDE SEQUENCE</scope>
    <source>
        <strain evidence="2">FatNI3</strain>
    </source>
</reference>
<feature type="transmembrane region" description="Helical" evidence="1">
    <location>
        <begin position="99"/>
        <end position="117"/>
    </location>
</feature>
<dbReference type="KEGG" id="vpy:HZI73_19500"/>
<evidence type="ECO:0000313" key="3">
    <source>
        <dbReference type="Proteomes" id="UP000683246"/>
    </source>
</evidence>
<dbReference type="RefSeq" id="WP_212695042.1">
    <property type="nucleotide sequence ID" value="NZ_CP058649.1"/>
</dbReference>
<feature type="transmembrane region" description="Helical" evidence="1">
    <location>
        <begin position="59"/>
        <end position="79"/>
    </location>
</feature>
<dbReference type="InterPro" id="IPR021257">
    <property type="entry name" value="DUF2809"/>
</dbReference>
<sequence length="122" mass="14262">MSVRWKYAVAFICLFLIEIIIALYVDDLWVRPYIGDVLVVILLYTLIRSFTEKPKRYLPIYLFLFASGIELLQYVKWVTFLGLQENHVLATIMGTTFDVKDIGCYAIGTLLLMVWEIKWSSK</sequence>
<organism evidence="2 3">
    <name type="scientific">Vallitalea pronyensis</name>
    <dbReference type="NCBI Taxonomy" id="1348613"/>
    <lineage>
        <taxon>Bacteria</taxon>
        <taxon>Bacillati</taxon>
        <taxon>Bacillota</taxon>
        <taxon>Clostridia</taxon>
        <taxon>Lachnospirales</taxon>
        <taxon>Vallitaleaceae</taxon>
        <taxon>Vallitalea</taxon>
    </lineage>
</organism>
<dbReference type="Pfam" id="PF10990">
    <property type="entry name" value="DUF2809"/>
    <property type="match status" value="1"/>
</dbReference>
<protein>
    <submittedName>
        <fullName evidence="2">DUF2809 domain-containing protein</fullName>
    </submittedName>
</protein>
<accession>A0A8J8MMN3</accession>
<dbReference type="AlphaFoldDB" id="A0A8J8MMN3"/>
<proteinExistence type="predicted"/>
<keyword evidence="3" id="KW-1185">Reference proteome</keyword>
<evidence type="ECO:0000256" key="1">
    <source>
        <dbReference type="SAM" id="Phobius"/>
    </source>
</evidence>
<keyword evidence="1" id="KW-0812">Transmembrane</keyword>
<feature type="transmembrane region" description="Helical" evidence="1">
    <location>
        <begin position="7"/>
        <end position="24"/>
    </location>
</feature>
<name>A0A8J8MMN3_9FIRM</name>
<feature type="transmembrane region" description="Helical" evidence="1">
    <location>
        <begin position="30"/>
        <end position="47"/>
    </location>
</feature>